<evidence type="ECO:0000313" key="3">
    <source>
        <dbReference type="Proteomes" id="UP000324222"/>
    </source>
</evidence>
<reference evidence="2 3" key="1">
    <citation type="submission" date="2019-05" db="EMBL/GenBank/DDBJ databases">
        <title>Another draft genome of Portunus trituberculatus and its Hox gene families provides insights of decapod evolution.</title>
        <authorList>
            <person name="Jeong J.-H."/>
            <person name="Song I."/>
            <person name="Kim S."/>
            <person name="Choi T."/>
            <person name="Kim D."/>
            <person name="Ryu S."/>
            <person name="Kim W."/>
        </authorList>
    </citation>
    <scope>NUCLEOTIDE SEQUENCE [LARGE SCALE GENOMIC DNA]</scope>
    <source>
        <tissue evidence="2">Muscle</tissue>
    </source>
</reference>
<comment type="caution">
    <text evidence="2">The sequence shown here is derived from an EMBL/GenBank/DDBJ whole genome shotgun (WGS) entry which is preliminary data.</text>
</comment>
<feature type="region of interest" description="Disordered" evidence="1">
    <location>
        <begin position="1"/>
        <end position="24"/>
    </location>
</feature>
<dbReference type="AlphaFoldDB" id="A0A5B7CKI5"/>
<dbReference type="EMBL" id="VSRR010000097">
    <property type="protein sequence ID" value="MPC10039.1"/>
    <property type="molecule type" value="Genomic_DNA"/>
</dbReference>
<sequence length="88" mass="9870">MAGQVTEQRNTEDNLVTLNPSQRTPILPPFTLQLPTNLPPQPNPSQHCYIATINAYTNLYFASGVTIDAQVNITARRCVYSSYLKFKI</sequence>
<keyword evidence="3" id="KW-1185">Reference proteome</keyword>
<proteinExistence type="predicted"/>
<organism evidence="2 3">
    <name type="scientific">Portunus trituberculatus</name>
    <name type="common">Swimming crab</name>
    <name type="synonym">Neptunus trituberculatus</name>
    <dbReference type="NCBI Taxonomy" id="210409"/>
    <lineage>
        <taxon>Eukaryota</taxon>
        <taxon>Metazoa</taxon>
        <taxon>Ecdysozoa</taxon>
        <taxon>Arthropoda</taxon>
        <taxon>Crustacea</taxon>
        <taxon>Multicrustacea</taxon>
        <taxon>Malacostraca</taxon>
        <taxon>Eumalacostraca</taxon>
        <taxon>Eucarida</taxon>
        <taxon>Decapoda</taxon>
        <taxon>Pleocyemata</taxon>
        <taxon>Brachyura</taxon>
        <taxon>Eubrachyura</taxon>
        <taxon>Portunoidea</taxon>
        <taxon>Portunidae</taxon>
        <taxon>Portuninae</taxon>
        <taxon>Portunus</taxon>
    </lineage>
</organism>
<evidence type="ECO:0000313" key="2">
    <source>
        <dbReference type="EMBL" id="MPC10039.1"/>
    </source>
</evidence>
<gene>
    <name evidence="2" type="ORF">E2C01_002664</name>
</gene>
<accession>A0A5B7CKI5</accession>
<name>A0A5B7CKI5_PORTR</name>
<protein>
    <submittedName>
        <fullName evidence="2">Uncharacterized protein</fullName>
    </submittedName>
</protein>
<dbReference type="Proteomes" id="UP000324222">
    <property type="component" value="Unassembled WGS sequence"/>
</dbReference>
<evidence type="ECO:0000256" key="1">
    <source>
        <dbReference type="SAM" id="MobiDB-lite"/>
    </source>
</evidence>